<dbReference type="Proteomes" id="UP001501009">
    <property type="component" value="Unassembled WGS sequence"/>
</dbReference>
<reference evidence="3" key="1">
    <citation type="journal article" date="2019" name="Int. J. Syst. Evol. Microbiol.">
        <title>The Global Catalogue of Microorganisms (GCM) 10K type strain sequencing project: providing services to taxonomists for standard genome sequencing and annotation.</title>
        <authorList>
            <consortium name="The Broad Institute Genomics Platform"/>
            <consortium name="The Broad Institute Genome Sequencing Center for Infectious Disease"/>
            <person name="Wu L."/>
            <person name="Ma J."/>
        </authorList>
    </citation>
    <scope>NUCLEOTIDE SEQUENCE [LARGE SCALE GENOMIC DNA]</scope>
    <source>
        <strain evidence="3">JCM 17138</strain>
    </source>
</reference>
<protein>
    <submittedName>
        <fullName evidence="2">Uncharacterized protein</fullName>
    </submittedName>
</protein>
<gene>
    <name evidence="2" type="ORF">GCM10022403_025320</name>
</gene>
<comment type="caution">
    <text evidence="2">The sequence shown here is derived from an EMBL/GenBank/DDBJ whole genome shotgun (WGS) entry which is preliminary data.</text>
</comment>
<feature type="region of interest" description="Disordered" evidence="1">
    <location>
        <begin position="1"/>
        <end position="50"/>
    </location>
</feature>
<evidence type="ECO:0000313" key="3">
    <source>
        <dbReference type="Proteomes" id="UP001501009"/>
    </source>
</evidence>
<name>A0ABP7HB26_9ACTN</name>
<sequence>MQVGDETPREAALLPLATRTVSPAQQGNAADSNPAAGHRPKTSVATQRDAPPLTQVIGGAWSQCGFVQFARSGGVVS</sequence>
<feature type="compositionally biased region" description="Polar residues" evidence="1">
    <location>
        <begin position="19"/>
        <end position="31"/>
    </location>
</feature>
<evidence type="ECO:0000313" key="2">
    <source>
        <dbReference type="EMBL" id="GAA3789994.1"/>
    </source>
</evidence>
<accession>A0ABP7HB26</accession>
<proteinExistence type="predicted"/>
<organism evidence="2 3">
    <name type="scientific">Streptomyces coacervatus</name>
    <dbReference type="NCBI Taxonomy" id="647381"/>
    <lineage>
        <taxon>Bacteria</taxon>
        <taxon>Bacillati</taxon>
        <taxon>Actinomycetota</taxon>
        <taxon>Actinomycetes</taxon>
        <taxon>Kitasatosporales</taxon>
        <taxon>Streptomycetaceae</taxon>
        <taxon>Streptomyces</taxon>
    </lineage>
</organism>
<keyword evidence="3" id="KW-1185">Reference proteome</keyword>
<evidence type="ECO:0000256" key="1">
    <source>
        <dbReference type="SAM" id="MobiDB-lite"/>
    </source>
</evidence>
<dbReference type="EMBL" id="BAABDE010000013">
    <property type="protein sequence ID" value="GAA3789994.1"/>
    <property type="molecule type" value="Genomic_DNA"/>
</dbReference>